<geneLocation type="plasmid" evidence="1 2">
    <name>pSA2</name>
</geneLocation>
<keyword evidence="1" id="KW-0614">Plasmid</keyword>
<keyword evidence="2" id="KW-1185">Reference proteome</keyword>
<dbReference type="AlphaFoldDB" id="A0A1D8AE45"/>
<dbReference type="KEGG" id="nre:BES08_25920"/>
<dbReference type="Proteomes" id="UP000094626">
    <property type="component" value="Plasmid pSA2"/>
</dbReference>
<gene>
    <name evidence="1" type="ORF">BES08_25920</name>
</gene>
<evidence type="ECO:0000313" key="1">
    <source>
        <dbReference type="EMBL" id="AOR80331.1"/>
    </source>
</evidence>
<evidence type="ECO:0000313" key="2">
    <source>
        <dbReference type="Proteomes" id="UP000094626"/>
    </source>
</evidence>
<organism evidence="1 2">
    <name type="scientific">Novosphingobium resinovorum</name>
    <dbReference type="NCBI Taxonomy" id="158500"/>
    <lineage>
        <taxon>Bacteria</taxon>
        <taxon>Pseudomonadati</taxon>
        <taxon>Pseudomonadota</taxon>
        <taxon>Alphaproteobacteria</taxon>
        <taxon>Sphingomonadales</taxon>
        <taxon>Sphingomonadaceae</taxon>
        <taxon>Novosphingobium</taxon>
    </lineage>
</organism>
<accession>A0A1D8AE45</accession>
<name>A0A1D8AE45_9SPHN</name>
<reference evidence="2" key="1">
    <citation type="journal article" date="2017" name="J. Biotechnol.">
        <title>Complete genome sequence of Novosphingobium resinovorum SA1, a versatile xenobiotic-degrading bacterium capable of utilizing sulfanilic acid.</title>
        <authorList>
            <person name="Hegedus B."/>
            <person name="Kos P.B."/>
            <person name="Balint B."/>
            <person name="Maroti G."/>
            <person name="Gan H.M."/>
            <person name="Perei K."/>
            <person name="Rakhely G."/>
        </authorList>
    </citation>
    <scope>NUCLEOTIDE SEQUENCE [LARGE SCALE GENOMIC DNA]</scope>
    <source>
        <strain evidence="2">SA1</strain>
    </source>
</reference>
<protein>
    <submittedName>
        <fullName evidence="1">Uncharacterized protein</fullName>
    </submittedName>
</protein>
<sequence>MGALSLSLTLTACGETPGADNAAGGAGEIKALAACAKNPSDGPMRETFLLVDAKALVRTDKAVETAQKNGWLRDLFVDVADPVKALTSGFVAPNERVTIIVLSSDGASGTRVFSGCVPGAASNAPNGSGKSSVGAFFTGSDSDALKEQQDQFRTRLIGGLQAAAAKGDQAASRQTGPLAASKLFESIRNSRGLFENGTAAKRFVIVSDLSGIDGPAGEAPDAHANGAFEAGVTEGYRSAFDFELGEVYLVQPEGTNVPDRAFLDGFFLAQSAELVSAATGRVGPGSLAPVSVETFKGNALYPSGAQPLTLRLARDAKDQLVASWLVLLGDHPQSLPLAGTMQCASADECTVTSKNGKFSQSWSPAPGGEPEFDDKMPFGGMRDFKLEIKNGKLTGSVSDAYVGDVGNGKNFIGIEAAKARGGQ</sequence>
<proteinExistence type="predicted"/>
<dbReference type="EMBL" id="CP017077">
    <property type="protein sequence ID" value="AOR80331.1"/>
    <property type="molecule type" value="Genomic_DNA"/>
</dbReference>
<dbReference type="OrthoDB" id="7605241at2"/>